<proteinExistence type="predicted"/>
<organism evidence="1 3">
    <name type="scientific">Puccinia graminis f. sp. tritici</name>
    <dbReference type="NCBI Taxonomy" id="56615"/>
    <lineage>
        <taxon>Eukaryota</taxon>
        <taxon>Fungi</taxon>
        <taxon>Dikarya</taxon>
        <taxon>Basidiomycota</taxon>
        <taxon>Pucciniomycotina</taxon>
        <taxon>Pucciniomycetes</taxon>
        <taxon>Pucciniales</taxon>
        <taxon>Pucciniaceae</taxon>
        <taxon>Puccinia</taxon>
    </lineage>
</organism>
<sequence length="146" mass="16247">MGETGLILDTSLSGPESDAVNLTSLVSEHTASGSHHQHSLDSDHRSIEQKSFTIVRIYTFTFPDTPKLSKYSNQRVYINAMDGVVTMTTPFGRWMPRGPPATASANVAQRAFQCDTSGCLEELSIIYGLDYKKQYMLEWHFIPGIT</sequence>
<dbReference type="Proteomes" id="UP000325313">
    <property type="component" value="Unassembled WGS sequence"/>
</dbReference>
<dbReference type="EMBL" id="VDEP01000477">
    <property type="protein sequence ID" value="KAA1072689.1"/>
    <property type="molecule type" value="Genomic_DNA"/>
</dbReference>
<dbReference type="EMBL" id="VSWC01000196">
    <property type="protein sequence ID" value="KAA1066214.1"/>
    <property type="molecule type" value="Genomic_DNA"/>
</dbReference>
<reference evidence="3 4" key="1">
    <citation type="submission" date="2019-05" db="EMBL/GenBank/DDBJ databases">
        <title>Emergence of the Ug99 lineage of the wheat stem rust pathogen through somatic hybridization.</title>
        <authorList>
            <person name="Li F."/>
            <person name="Upadhyaya N.M."/>
            <person name="Sperschneider J."/>
            <person name="Matny O."/>
            <person name="Nguyen-Phuc H."/>
            <person name="Mago R."/>
            <person name="Raley C."/>
            <person name="Miller M.E."/>
            <person name="Silverstein K.A.T."/>
            <person name="Henningsen E."/>
            <person name="Hirsch C.D."/>
            <person name="Visser B."/>
            <person name="Pretorius Z.A."/>
            <person name="Steffenson B.J."/>
            <person name="Schwessinger B."/>
            <person name="Dodds P.N."/>
            <person name="Figueroa M."/>
        </authorList>
    </citation>
    <scope>NUCLEOTIDE SEQUENCE [LARGE SCALE GENOMIC DNA]</scope>
    <source>
        <strain evidence="1">21-0</strain>
        <strain evidence="2 4">Ug99</strain>
    </source>
</reference>
<evidence type="ECO:0000313" key="3">
    <source>
        <dbReference type="Proteomes" id="UP000324748"/>
    </source>
</evidence>
<evidence type="ECO:0000313" key="2">
    <source>
        <dbReference type="EMBL" id="KAA1072689.1"/>
    </source>
</evidence>
<accession>A0A5B0LRP7</accession>
<name>A0A5B0LRP7_PUCGR</name>
<dbReference type="AlphaFoldDB" id="A0A5B0LRP7"/>
<protein>
    <submittedName>
        <fullName evidence="1">Uncharacterized protein</fullName>
    </submittedName>
</protein>
<comment type="caution">
    <text evidence="1">The sequence shown here is derived from an EMBL/GenBank/DDBJ whole genome shotgun (WGS) entry which is preliminary data.</text>
</comment>
<dbReference type="Proteomes" id="UP000324748">
    <property type="component" value="Unassembled WGS sequence"/>
</dbReference>
<evidence type="ECO:0000313" key="4">
    <source>
        <dbReference type="Proteomes" id="UP000325313"/>
    </source>
</evidence>
<keyword evidence="3" id="KW-1185">Reference proteome</keyword>
<gene>
    <name evidence="1" type="ORF">PGT21_025235</name>
    <name evidence="2" type="ORF">PGTUg99_018081</name>
</gene>
<evidence type="ECO:0000313" key="1">
    <source>
        <dbReference type="EMBL" id="KAA1066214.1"/>
    </source>
</evidence>